<dbReference type="InterPro" id="IPR036907">
    <property type="entry name" value="5'-Nucleotdase_C_sf"/>
</dbReference>
<dbReference type="InterPro" id="IPR029052">
    <property type="entry name" value="Metallo-depent_PP-like"/>
</dbReference>
<reference evidence="5 6" key="1">
    <citation type="submission" date="2019-11" db="EMBL/GenBank/DDBJ databases">
        <authorList>
            <person name="Li J."/>
        </authorList>
    </citation>
    <scope>NUCLEOTIDE SEQUENCE [LARGE SCALE GENOMIC DNA]</scope>
    <source>
        <strain evidence="5 6">J4</strain>
    </source>
</reference>
<evidence type="ECO:0000256" key="2">
    <source>
        <dbReference type="RuleBase" id="RU362119"/>
    </source>
</evidence>
<dbReference type="GO" id="GO:0008253">
    <property type="term" value="F:5'-nucleotidase activity"/>
    <property type="evidence" value="ECO:0007669"/>
    <property type="project" value="TreeGrafter"/>
</dbReference>
<accession>A0A6G1X2E8</accession>
<keyword evidence="2" id="KW-0547">Nucleotide-binding</keyword>
<dbReference type="PIRSF" id="PIRSF036361">
    <property type="entry name" value="YunD"/>
    <property type="match status" value="1"/>
</dbReference>
<dbReference type="InterPro" id="IPR004843">
    <property type="entry name" value="Calcineurin-like_PHP"/>
</dbReference>
<dbReference type="OrthoDB" id="9793179at2"/>
<comment type="caution">
    <text evidence="5">The sequence shown here is derived from an EMBL/GenBank/DDBJ whole genome shotgun (WGS) entry which is preliminary data.</text>
</comment>
<dbReference type="Proteomes" id="UP000480185">
    <property type="component" value="Unassembled WGS sequence"/>
</dbReference>
<dbReference type="SUPFAM" id="SSF56300">
    <property type="entry name" value="Metallo-dependent phosphatases"/>
    <property type="match status" value="1"/>
</dbReference>
<dbReference type="GO" id="GO:0009166">
    <property type="term" value="P:nucleotide catabolic process"/>
    <property type="evidence" value="ECO:0007669"/>
    <property type="project" value="InterPro"/>
</dbReference>
<dbReference type="SUPFAM" id="SSF55816">
    <property type="entry name" value="5'-nucleotidase (syn. UDP-sugar hydrolase), C-terminal domain"/>
    <property type="match status" value="1"/>
</dbReference>
<feature type="domain" description="5'-Nucleotidase C-terminal" evidence="4">
    <location>
        <begin position="295"/>
        <end position="427"/>
    </location>
</feature>
<keyword evidence="6" id="KW-1185">Reference proteome</keyword>
<protein>
    <submittedName>
        <fullName evidence="5">Bifunctional metallophosphatase/5'-nucleotidase</fullName>
    </submittedName>
</protein>
<dbReference type="PANTHER" id="PTHR11575">
    <property type="entry name" value="5'-NUCLEOTIDASE-RELATED"/>
    <property type="match status" value="1"/>
</dbReference>
<dbReference type="EMBL" id="WJNH01000001">
    <property type="protein sequence ID" value="MRG85163.1"/>
    <property type="molecule type" value="Genomic_DNA"/>
</dbReference>
<comment type="similarity">
    <text evidence="2">Belongs to the 5'-nucleotidase family.</text>
</comment>
<name>A0A6G1X2E8_9BACI</name>
<dbReference type="InterPro" id="IPR008334">
    <property type="entry name" value="5'-Nucleotdase_C"/>
</dbReference>
<dbReference type="AlphaFoldDB" id="A0A6G1X2E8"/>
<dbReference type="PANTHER" id="PTHR11575:SF23">
    <property type="entry name" value="5-NUCLEOTIDASE FAMILY PROTEIN"/>
    <property type="match status" value="1"/>
</dbReference>
<dbReference type="InterPro" id="IPR006179">
    <property type="entry name" value="5_nucleotidase/apyrase"/>
</dbReference>
<evidence type="ECO:0000259" key="4">
    <source>
        <dbReference type="Pfam" id="PF02872"/>
    </source>
</evidence>
<evidence type="ECO:0000313" key="6">
    <source>
        <dbReference type="Proteomes" id="UP000480185"/>
    </source>
</evidence>
<dbReference type="Gene3D" id="3.60.21.10">
    <property type="match status" value="1"/>
</dbReference>
<dbReference type="GO" id="GO:0008768">
    <property type="term" value="F:UDP-sugar diphosphatase activity"/>
    <property type="evidence" value="ECO:0007669"/>
    <property type="project" value="TreeGrafter"/>
</dbReference>
<dbReference type="CDD" id="cd00845">
    <property type="entry name" value="MPP_UshA_N_like"/>
    <property type="match status" value="1"/>
</dbReference>
<keyword evidence="2" id="KW-0378">Hydrolase</keyword>
<dbReference type="RefSeq" id="WP_153727107.1">
    <property type="nucleotide sequence ID" value="NZ_WJNH01000001.1"/>
</dbReference>
<organism evidence="5 6">
    <name type="scientific">Salinibacillus xinjiangensis</name>
    <dbReference type="NCBI Taxonomy" id="1229268"/>
    <lineage>
        <taxon>Bacteria</taxon>
        <taxon>Bacillati</taxon>
        <taxon>Bacillota</taxon>
        <taxon>Bacilli</taxon>
        <taxon>Bacillales</taxon>
        <taxon>Bacillaceae</taxon>
        <taxon>Salinibacillus</taxon>
    </lineage>
</organism>
<dbReference type="GO" id="GO:0000166">
    <property type="term" value="F:nucleotide binding"/>
    <property type="evidence" value="ECO:0007669"/>
    <property type="project" value="UniProtKB-KW"/>
</dbReference>
<sequence length="463" mass="53096">MREPIYLYFTSDLHSHFENWPKIMDYLHRRIEQHQKKGEAYFLLDNGDHLDRVHPITEAFLGKKNVELLNVANYDVATIGNNEGITLPEENVYTLYDHAQFEVVCANIRPTNQAKPSWLKPYTILTTEAGTRIGVIGLTAPFNLFYEGINWYADSPYEILNERLPEVKSQSDIVILLSHLGVNEDEQISKKYHDIDVIIGGHTHHLFKNGEQIDNTLLGAVGKFGRYVGQNYLLWDQEQNAIVKKESHAIDVNPFDCHLETEKLIQDLQLQAYKQLNDPVAKMNKTYKIDWFCESELMKELVSTLKTWTKADCAMLNAGILLEGIAEGVVTRGDIHRICPHPINPCKVRITGELMLEMIRMVRSQRFVEFPLKGFGFRGEVIGHMVFSGVDIISNTDHEESPYITNVLINGNPIEKKKVYELATADTFTFGKLLPEVAASKDKEYYIPEFMRDLLLETVKKIH</sequence>
<gene>
    <name evidence="5" type="ORF">GH754_02340</name>
</gene>
<evidence type="ECO:0000259" key="3">
    <source>
        <dbReference type="Pfam" id="PF00149"/>
    </source>
</evidence>
<proteinExistence type="inferred from homology"/>
<dbReference type="InterPro" id="IPR011240">
    <property type="entry name" value="Pesterase_YunD"/>
</dbReference>
<dbReference type="GO" id="GO:0030288">
    <property type="term" value="C:outer membrane-bounded periplasmic space"/>
    <property type="evidence" value="ECO:0007669"/>
    <property type="project" value="TreeGrafter"/>
</dbReference>
<evidence type="ECO:0000256" key="1">
    <source>
        <dbReference type="ARBA" id="ARBA00022729"/>
    </source>
</evidence>
<feature type="domain" description="Calcineurin-like phosphoesterase" evidence="3">
    <location>
        <begin position="8"/>
        <end position="205"/>
    </location>
</feature>
<dbReference type="Gene3D" id="3.90.780.10">
    <property type="entry name" value="5'-Nucleotidase, C-terminal domain"/>
    <property type="match status" value="1"/>
</dbReference>
<dbReference type="Pfam" id="PF02872">
    <property type="entry name" value="5_nucleotid_C"/>
    <property type="match status" value="1"/>
</dbReference>
<evidence type="ECO:0000313" key="5">
    <source>
        <dbReference type="EMBL" id="MRG85163.1"/>
    </source>
</evidence>
<dbReference type="Pfam" id="PF00149">
    <property type="entry name" value="Metallophos"/>
    <property type="match status" value="1"/>
</dbReference>
<keyword evidence="1" id="KW-0732">Signal</keyword>
<dbReference type="PRINTS" id="PR01607">
    <property type="entry name" value="APYRASEFAMLY"/>
</dbReference>